<feature type="domain" description="DUF7507" evidence="2">
    <location>
        <begin position="761"/>
        <end position="847"/>
    </location>
</feature>
<dbReference type="Pfam" id="PF01345">
    <property type="entry name" value="DUF11"/>
    <property type="match status" value="3"/>
</dbReference>
<feature type="domain" description="DUF7507" evidence="2">
    <location>
        <begin position="635"/>
        <end position="726"/>
    </location>
</feature>
<proteinExistence type="predicted"/>
<feature type="domain" description="DUF7507" evidence="2">
    <location>
        <begin position="533"/>
        <end position="617"/>
    </location>
</feature>
<dbReference type="InterPro" id="IPR001434">
    <property type="entry name" value="OmcB-like_DUF11"/>
</dbReference>
<name>A0ABT1DPN7_9ACTN</name>
<evidence type="ECO:0000313" key="4">
    <source>
        <dbReference type="Proteomes" id="UP001523369"/>
    </source>
</evidence>
<dbReference type="RefSeq" id="WP_253238902.1">
    <property type="nucleotide sequence ID" value="NZ_JAMYJR010000021.1"/>
</dbReference>
<feature type="domain" description="DUF11" evidence="1">
    <location>
        <begin position="18"/>
        <end position="129"/>
    </location>
</feature>
<protein>
    <submittedName>
        <fullName evidence="3">DUF11 domain-containing protein</fullName>
    </submittedName>
</protein>
<comment type="caution">
    <text evidence="3">The sequence shown here is derived from an EMBL/GenBank/DDBJ whole genome shotgun (WGS) entry which is preliminary data.</text>
</comment>
<dbReference type="InterPro" id="IPR051172">
    <property type="entry name" value="Chlamydia_OmcB"/>
</dbReference>
<reference evidence="3 4" key="1">
    <citation type="submission" date="2022-06" db="EMBL/GenBank/DDBJ databases">
        <title>New Species of the Genus Actinoplanes, ActinopZanes ferrugineus.</title>
        <authorList>
            <person name="Ding P."/>
        </authorList>
    </citation>
    <scope>NUCLEOTIDE SEQUENCE [LARGE SCALE GENOMIC DNA]</scope>
    <source>
        <strain evidence="3 4">TRM88003</strain>
    </source>
</reference>
<feature type="domain" description="DUF11" evidence="1">
    <location>
        <begin position="137"/>
        <end position="271"/>
    </location>
</feature>
<keyword evidence="4" id="KW-1185">Reference proteome</keyword>
<dbReference type="InterPro" id="IPR047589">
    <property type="entry name" value="DUF11_rpt"/>
</dbReference>
<feature type="domain" description="DUF7507" evidence="2">
    <location>
        <begin position="400"/>
        <end position="497"/>
    </location>
</feature>
<dbReference type="EMBL" id="JAMYJR010000021">
    <property type="protein sequence ID" value="MCO8272813.1"/>
    <property type="molecule type" value="Genomic_DNA"/>
</dbReference>
<gene>
    <name evidence="3" type="ORF">M1L60_19645</name>
</gene>
<dbReference type="Proteomes" id="UP001523369">
    <property type="component" value="Unassembled WGS sequence"/>
</dbReference>
<sequence>MIGNNNYSVQSAGTSVADVGVALSLAANTAAPGDTVPFTLTVTNNGPSAATNVSFNTVVPPGFTIVRPSNPYCTPTACTLPSLPAGAVIKIQGDAVVGADAAAGVQQAGTTVISPTTDNQPANDTDTVTFTIVLNADLAVAQTLTNAGGGAVLVAGRPVRGTVTVTNAGPTRADGVALRQPVPAGRRIPVATASAGGSCAFQGAGSPGGTTPDGGLYLCTLASLARSATWTVTFGDALLPPDHAGASFARTASVSSSAPDPATADNSVTTTATVEHRADLKVTKTTSTPTVVQTDPVAFRVTVENLGPSDADTVVLHEEPSAGLILTAGTATSGSYDPGATTWRLGTLAAGATERLDLTGEADGPGALTNTTRILSSASIDPEPANDSDTATVTAAPAAPALDLEVTTTVAPGPASGAGAGDTITYAYRVTNTGNLPMTGLAVTGTRGGPGACGATSLAPGAATICPAGSYVVTSADVTAGQPIADVVTATAENAATTGPTQYAEETTAVPLALAWPSLVVLVAPVVSAPGRQNAAAVGDTIDYRYTVVNNGNVAMEFLTLTDTRGAGVSCPATVLAIGDSMTCTSASGYVVRQADLDAGGVVSDAATVTARPAGSPTPRSYGPFGADVKVAAPAPALSLRVTAAPAGPVVVGDRIAYRYEITNRGNVTVGHLAVTDEMITTVTCPATTLAVGATVVCTSAGDYEVTQDDLDAGVLIINDVLVEGQGVAPGSPLAKAEHSARVPVAAAVTALTVTITPSGPSGALTLGDRVTYAYAVRNTGNVTMSQVTVTDSRLGGATCPAATVAPATTMTCAGAAVYAVSQADVDTGGTIDSTARVLGRAPGEATARAYDTATASLALAPPAGRWC</sequence>
<evidence type="ECO:0000313" key="3">
    <source>
        <dbReference type="EMBL" id="MCO8272813.1"/>
    </source>
</evidence>
<dbReference type="PANTHER" id="PTHR34819">
    <property type="entry name" value="LARGE CYSTEINE-RICH PERIPLASMIC PROTEIN OMCB"/>
    <property type="match status" value="1"/>
</dbReference>
<dbReference type="PANTHER" id="PTHR34819:SF3">
    <property type="entry name" value="CELL SURFACE PROTEIN"/>
    <property type="match status" value="1"/>
</dbReference>
<evidence type="ECO:0000259" key="1">
    <source>
        <dbReference type="Pfam" id="PF01345"/>
    </source>
</evidence>
<evidence type="ECO:0000259" key="2">
    <source>
        <dbReference type="Pfam" id="PF24346"/>
    </source>
</evidence>
<dbReference type="InterPro" id="IPR013783">
    <property type="entry name" value="Ig-like_fold"/>
</dbReference>
<feature type="domain" description="DUF11" evidence="1">
    <location>
        <begin position="279"/>
        <end position="393"/>
    </location>
</feature>
<dbReference type="NCBIfam" id="TIGR01451">
    <property type="entry name" value="B_ant_repeat"/>
    <property type="match status" value="4"/>
</dbReference>
<dbReference type="InterPro" id="IPR055354">
    <property type="entry name" value="DUF7507"/>
</dbReference>
<organism evidence="3 4">
    <name type="scientific">Paractinoplanes aksuensis</name>
    <dbReference type="NCBI Taxonomy" id="2939490"/>
    <lineage>
        <taxon>Bacteria</taxon>
        <taxon>Bacillati</taxon>
        <taxon>Actinomycetota</taxon>
        <taxon>Actinomycetes</taxon>
        <taxon>Micromonosporales</taxon>
        <taxon>Micromonosporaceae</taxon>
        <taxon>Paractinoplanes</taxon>
    </lineage>
</organism>
<accession>A0ABT1DPN7</accession>
<dbReference type="Pfam" id="PF24346">
    <property type="entry name" value="DUF7507"/>
    <property type="match status" value="4"/>
</dbReference>
<dbReference type="Gene3D" id="2.60.40.10">
    <property type="entry name" value="Immunoglobulins"/>
    <property type="match status" value="1"/>
</dbReference>